<comment type="similarity">
    <text evidence="7">Belongs to the binding-protein-dependent transport system permease family.</text>
</comment>
<dbReference type="GO" id="GO:0055085">
    <property type="term" value="P:transmembrane transport"/>
    <property type="evidence" value="ECO:0007669"/>
    <property type="project" value="InterPro"/>
</dbReference>
<feature type="transmembrane region" description="Helical" evidence="7">
    <location>
        <begin position="99"/>
        <end position="121"/>
    </location>
</feature>
<keyword evidence="5 7" id="KW-1133">Transmembrane helix</keyword>
<organism evidence="9 10">
    <name type="scientific">Granulibacter bethesdensis</name>
    <dbReference type="NCBI Taxonomy" id="364410"/>
    <lineage>
        <taxon>Bacteria</taxon>
        <taxon>Pseudomonadati</taxon>
        <taxon>Pseudomonadota</taxon>
        <taxon>Alphaproteobacteria</taxon>
        <taxon>Acetobacterales</taxon>
        <taxon>Acetobacteraceae</taxon>
        <taxon>Granulibacter</taxon>
    </lineage>
</organism>
<keyword evidence="3" id="KW-1003">Cell membrane</keyword>
<comment type="subcellular location">
    <subcellularLocation>
        <location evidence="1 7">Cell membrane</location>
        <topology evidence="1 7">Multi-pass membrane protein</topology>
    </subcellularLocation>
</comment>
<dbReference type="RefSeq" id="WP_072571706.1">
    <property type="nucleotide sequence ID" value="NZ_CP018191.1"/>
</dbReference>
<evidence type="ECO:0000256" key="4">
    <source>
        <dbReference type="ARBA" id="ARBA00022692"/>
    </source>
</evidence>
<dbReference type="PROSITE" id="PS50928">
    <property type="entry name" value="ABC_TM1"/>
    <property type="match status" value="1"/>
</dbReference>
<reference evidence="10" key="1">
    <citation type="submission" date="2016-11" db="EMBL/GenBank/DDBJ databases">
        <title>Comparative genomic and phenotypic analysis of Granulibacter bethesdensis clinical isolates from patients with chronic granulomatous disease.</title>
        <authorList>
            <person name="Zarember K.A."/>
            <person name="Porcella S.F."/>
            <person name="Chu J."/>
            <person name="Ding L."/>
            <person name="Dahlstrom E."/>
            <person name="Barbian K."/>
            <person name="Martens C."/>
            <person name="Sykora L."/>
            <person name="Kramer S."/>
            <person name="Pettinato A.M."/>
            <person name="Hong H."/>
            <person name="Wald G."/>
            <person name="Berg L.J."/>
            <person name="Rogge L.S."/>
            <person name="Greenberg D.E."/>
            <person name="Falcone E.L."/>
            <person name="Neves J.F."/>
            <person name="Simoes M.J."/>
            <person name="Casal M."/>
            <person name="Rodriguez-Lopez F.C."/>
            <person name="Zelazny A."/>
            <person name="Gallin J.I."/>
            <person name="Holland S.M."/>
        </authorList>
    </citation>
    <scope>NUCLEOTIDE SEQUENCE [LARGE SCALE GENOMIC DNA]</scope>
    <source>
        <strain evidence="10">NIH9.1</strain>
    </source>
</reference>
<dbReference type="Pfam" id="PF00528">
    <property type="entry name" value="BPD_transp_1"/>
    <property type="match status" value="1"/>
</dbReference>
<proteinExistence type="inferred from homology"/>
<dbReference type="InterPro" id="IPR035906">
    <property type="entry name" value="MetI-like_sf"/>
</dbReference>
<dbReference type="PANTHER" id="PTHR43163">
    <property type="entry name" value="DIPEPTIDE TRANSPORT SYSTEM PERMEASE PROTEIN DPPB-RELATED"/>
    <property type="match status" value="1"/>
</dbReference>
<keyword evidence="6 7" id="KW-0472">Membrane</keyword>
<evidence type="ECO:0000256" key="5">
    <source>
        <dbReference type="ARBA" id="ARBA00022989"/>
    </source>
</evidence>
<dbReference type="Pfam" id="PF19300">
    <property type="entry name" value="BPD_transp_1_N"/>
    <property type="match status" value="1"/>
</dbReference>
<evidence type="ECO:0000256" key="1">
    <source>
        <dbReference type="ARBA" id="ARBA00004651"/>
    </source>
</evidence>
<evidence type="ECO:0000256" key="2">
    <source>
        <dbReference type="ARBA" id="ARBA00022448"/>
    </source>
</evidence>
<feature type="transmembrane region" description="Helical" evidence="7">
    <location>
        <begin position="170"/>
        <end position="189"/>
    </location>
</feature>
<dbReference type="GO" id="GO:0005886">
    <property type="term" value="C:plasma membrane"/>
    <property type="evidence" value="ECO:0007669"/>
    <property type="project" value="UniProtKB-SubCell"/>
</dbReference>
<evidence type="ECO:0000256" key="3">
    <source>
        <dbReference type="ARBA" id="ARBA00022475"/>
    </source>
</evidence>
<dbReference type="EMBL" id="CP018191">
    <property type="protein sequence ID" value="APH53347.1"/>
    <property type="molecule type" value="Genomic_DNA"/>
</dbReference>
<dbReference type="PANTHER" id="PTHR43163:SF6">
    <property type="entry name" value="DIPEPTIDE TRANSPORT SYSTEM PERMEASE PROTEIN DPPB-RELATED"/>
    <property type="match status" value="1"/>
</dbReference>
<evidence type="ECO:0000256" key="7">
    <source>
        <dbReference type="RuleBase" id="RU363032"/>
    </source>
</evidence>
<evidence type="ECO:0000313" key="10">
    <source>
        <dbReference type="Proteomes" id="UP000182373"/>
    </source>
</evidence>
<keyword evidence="4 7" id="KW-0812">Transmembrane</keyword>
<dbReference type="Proteomes" id="UP000182373">
    <property type="component" value="Chromosome"/>
</dbReference>
<keyword evidence="2 7" id="KW-0813">Transport</keyword>
<feature type="transmembrane region" description="Helical" evidence="7">
    <location>
        <begin position="227"/>
        <end position="253"/>
    </location>
</feature>
<dbReference type="SUPFAM" id="SSF161098">
    <property type="entry name" value="MetI-like"/>
    <property type="match status" value="1"/>
</dbReference>
<dbReference type="InterPro" id="IPR000515">
    <property type="entry name" value="MetI-like"/>
</dbReference>
<accession>A0AAC9KAW2</accession>
<protein>
    <submittedName>
        <fullName evidence="9">Amide-urea transport system permease protein</fullName>
    </submittedName>
</protein>
<feature type="transmembrane region" description="Helical" evidence="7">
    <location>
        <begin position="273"/>
        <end position="299"/>
    </location>
</feature>
<dbReference type="Gene3D" id="1.10.3720.10">
    <property type="entry name" value="MetI-like"/>
    <property type="match status" value="1"/>
</dbReference>
<dbReference type="InterPro" id="IPR045621">
    <property type="entry name" value="BPD_transp_1_N"/>
</dbReference>
<sequence>MSLFILRRLIQAALTLLGVAVLAFLLIHMMPADQARSVAGRSATLEQVARIRHAMGLDRSLIAQFCGWIGGLVQGDLGQSLVQRVPVALLIGERLPATLFLLVGAVLAEIAIGLPAGLLAARAPGGWLDRMVMGGSVIGVSLPPFVVALGMLMLFSVWLGWFPIGGYGGVRHWVLPSVTLGLLGAGWYARMIRAAAQHVVAADYIRTARAKGAGETRIMIHHVLRNAALPVLALAGTDIAGFLSGAVVVESVFGWPGMGQLVWQAIPLLDVPVILGVTMVAAAGVVLTSLVVDLLAPLIDPRMGLPR</sequence>
<feature type="domain" description="ABC transmembrane type-1" evidence="8">
    <location>
        <begin position="95"/>
        <end position="296"/>
    </location>
</feature>
<evidence type="ECO:0000259" key="8">
    <source>
        <dbReference type="PROSITE" id="PS50928"/>
    </source>
</evidence>
<gene>
    <name evidence="9" type="ORF">GbCGDNIH9_0124</name>
</gene>
<dbReference type="CDD" id="cd06261">
    <property type="entry name" value="TM_PBP2"/>
    <property type="match status" value="1"/>
</dbReference>
<evidence type="ECO:0000313" key="9">
    <source>
        <dbReference type="EMBL" id="APH53347.1"/>
    </source>
</evidence>
<evidence type="ECO:0000256" key="6">
    <source>
        <dbReference type="ARBA" id="ARBA00023136"/>
    </source>
</evidence>
<feature type="transmembrane region" description="Helical" evidence="7">
    <location>
        <begin position="142"/>
        <end position="164"/>
    </location>
</feature>
<name>A0AAC9KAW2_9PROT</name>
<dbReference type="AlphaFoldDB" id="A0AAC9KAW2"/>